<keyword evidence="2" id="KW-0805">Transcription regulation</keyword>
<evidence type="ECO:0000256" key="2">
    <source>
        <dbReference type="ARBA" id="ARBA00023015"/>
    </source>
</evidence>
<feature type="compositionally biased region" description="Basic and acidic residues" evidence="5">
    <location>
        <begin position="177"/>
        <end position="195"/>
    </location>
</feature>
<dbReference type="InterPro" id="IPR013324">
    <property type="entry name" value="RNA_pol_sigma_r3/r4-like"/>
</dbReference>
<reference evidence="9" key="1">
    <citation type="journal article" date="2019" name="Int. J. Syst. Evol. Microbiol.">
        <title>The Global Catalogue of Microorganisms (GCM) 10K type strain sequencing project: providing services to taxonomists for standard genome sequencing and annotation.</title>
        <authorList>
            <consortium name="The Broad Institute Genomics Platform"/>
            <consortium name="The Broad Institute Genome Sequencing Center for Infectious Disease"/>
            <person name="Wu L."/>
            <person name="Ma J."/>
        </authorList>
    </citation>
    <scope>NUCLEOTIDE SEQUENCE [LARGE SCALE GENOMIC DNA]</scope>
    <source>
        <strain evidence="9">CGMCC 1.10759</strain>
    </source>
</reference>
<evidence type="ECO:0000256" key="4">
    <source>
        <dbReference type="ARBA" id="ARBA00023163"/>
    </source>
</evidence>
<evidence type="ECO:0000313" key="9">
    <source>
        <dbReference type="Proteomes" id="UP001595904"/>
    </source>
</evidence>
<dbReference type="InterPro" id="IPR036388">
    <property type="entry name" value="WH-like_DNA-bd_sf"/>
</dbReference>
<comment type="similarity">
    <text evidence="1">Belongs to the sigma-70 factor family. ECF subfamily.</text>
</comment>
<keyword evidence="3" id="KW-0731">Sigma factor</keyword>
<dbReference type="SUPFAM" id="SSF88659">
    <property type="entry name" value="Sigma3 and sigma4 domains of RNA polymerase sigma factors"/>
    <property type="match status" value="1"/>
</dbReference>
<protein>
    <submittedName>
        <fullName evidence="8">RNA polymerase sigma factor</fullName>
    </submittedName>
</protein>
<dbReference type="Gene3D" id="1.10.10.10">
    <property type="entry name" value="Winged helix-like DNA-binding domain superfamily/Winged helix DNA-binding domain"/>
    <property type="match status" value="1"/>
</dbReference>
<keyword evidence="9" id="KW-1185">Reference proteome</keyword>
<dbReference type="Gene3D" id="1.10.1740.10">
    <property type="match status" value="1"/>
</dbReference>
<feature type="domain" description="RNA polymerase sigma factor 70 region 4 type 2" evidence="7">
    <location>
        <begin position="116"/>
        <end position="166"/>
    </location>
</feature>
<feature type="region of interest" description="Disordered" evidence="5">
    <location>
        <begin position="176"/>
        <end position="195"/>
    </location>
</feature>
<gene>
    <name evidence="8" type="ORF">ACFPN2_34490</name>
</gene>
<accession>A0ABV8T3Z3</accession>
<dbReference type="InterPro" id="IPR013249">
    <property type="entry name" value="RNA_pol_sigma70_r4_t2"/>
</dbReference>
<evidence type="ECO:0000259" key="6">
    <source>
        <dbReference type="Pfam" id="PF04542"/>
    </source>
</evidence>
<dbReference type="Proteomes" id="UP001595904">
    <property type="component" value="Unassembled WGS sequence"/>
</dbReference>
<dbReference type="NCBIfam" id="TIGR02937">
    <property type="entry name" value="sigma70-ECF"/>
    <property type="match status" value="1"/>
</dbReference>
<evidence type="ECO:0000256" key="1">
    <source>
        <dbReference type="ARBA" id="ARBA00010641"/>
    </source>
</evidence>
<dbReference type="RefSeq" id="WP_380605234.1">
    <property type="nucleotide sequence ID" value="NZ_JBHSDU010000015.1"/>
</dbReference>
<dbReference type="PANTHER" id="PTHR43133:SF63">
    <property type="entry name" value="RNA POLYMERASE SIGMA FACTOR FECI-RELATED"/>
    <property type="match status" value="1"/>
</dbReference>
<proteinExistence type="inferred from homology"/>
<dbReference type="EMBL" id="JBHSDU010000015">
    <property type="protein sequence ID" value="MFC4314225.1"/>
    <property type="molecule type" value="Genomic_DNA"/>
</dbReference>
<evidence type="ECO:0000259" key="7">
    <source>
        <dbReference type="Pfam" id="PF08281"/>
    </source>
</evidence>
<dbReference type="InterPro" id="IPR013325">
    <property type="entry name" value="RNA_pol_sigma_r2"/>
</dbReference>
<dbReference type="Pfam" id="PF04542">
    <property type="entry name" value="Sigma70_r2"/>
    <property type="match status" value="1"/>
</dbReference>
<evidence type="ECO:0000256" key="3">
    <source>
        <dbReference type="ARBA" id="ARBA00023082"/>
    </source>
</evidence>
<comment type="caution">
    <text evidence="8">The sequence shown here is derived from an EMBL/GenBank/DDBJ whole genome shotgun (WGS) entry which is preliminary data.</text>
</comment>
<dbReference type="CDD" id="cd06171">
    <property type="entry name" value="Sigma70_r4"/>
    <property type="match status" value="1"/>
</dbReference>
<dbReference type="SUPFAM" id="SSF88946">
    <property type="entry name" value="Sigma2 domain of RNA polymerase sigma factors"/>
    <property type="match status" value="1"/>
</dbReference>
<dbReference type="PANTHER" id="PTHR43133">
    <property type="entry name" value="RNA POLYMERASE ECF-TYPE SIGMA FACTO"/>
    <property type="match status" value="1"/>
</dbReference>
<evidence type="ECO:0000313" key="8">
    <source>
        <dbReference type="EMBL" id="MFC4314225.1"/>
    </source>
</evidence>
<dbReference type="Pfam" id="PF08281">
    <property type="entry name" value="Sigma70_r4_2"/>
    <property type="match status" value="1"/>
</dbReference>
<dbReference type="InterPro" id="IPR039425">
    <property type="entry name" value="RNA_pol_sigma-70-like"/>
</dbReference>
<sequence length="195" mass="21934">MTRIDGTDSSLDDWFEAEILRHEASLTLYLRRAWPNQDDVADLRQEVYIRVYESAARQLPDSPRAFLLTTARNLIFDRLRRERIVSIDLTQDFDSPSVLVDGVSPEQRVNARQELRRLADAIDQLPANCRAVIWLRRVDGLSQREVAEKLGMQEGTVASHLARGLKVLTKVVLGGNGEHDAQDDAKGGSSESEHG</sequence>
<organism evidence="8 9">
    <name type="scientific">Steroidobacter flavus</name>
    <dbReference type="NCBI Taxonomy" id="1842136"/>
    <lineage>
        <taxon>Bacteria</taxon>
        <taxon>Pseudomonadati</taxon>
        <taxon>Pseudomonadota</taxon>
        <taxon>Gammaproteobacteria</taxon>
        <taxon>Steroidobacterales</taxon>
        <taxon>Steroidobacteraceae</taxon>
        <taxon>Steroidobacter</taxon>
    </lineage>
</organism>
<dbReference type="InterPro" id="IPR007627">
    <property type="entry name" value="RNA_pol_sigma70_r2"/>
</dbReference>
<feature type="domain" description="RNA polymerase sigma-70 region 2" evidence="6">
    <location>
        <begin position="21"/>
        <end position="83"/>
    </location>
</feature>
<dbReference type="InterPro" id="IPR014284">
    <property type="entry name" value="RNA_pol_sigma-70_dom"/>
</dbReference>
<keyword evidence="4" id="KW-0804">Transcription</keyword>
<evidence type="ECO:0000256" key="5">
    <source>
        <dbReference type="SAM" id="MobiDB-lite"/>
    </source>
</evidence>
<name>A0ABV8T3Z3_9GAMM</name>